<evidence type="ECO:0000256" key="1">
    <source>
        <dbReference type="SAM" id="SignalP"/>
    </source>
</evidence>
<protein>
    <submittedName>
        <fullName evidence="2">Uncharacterized protein</fullName>
    </submittedName>
</protein>
<organism evidence="2">
    <name type="scientific">Guillardia theta</name>
    <name type="common">Cryptophyte</name>
    <name type="synonym">Cryptomonas phi</name>
    <dbReference type="NCBI Taxonomy" id="55529"/>
    <lineage>
        <taxon>Eukaryota</taxon>
        <taxon>Cryptophyceae</taxon>
        <taxon>Pyrenomonadales</taxon>
        <taxon>Geminigeraceae</taxon>
        <taxon>Guillardia</taxon>
    </lineage>
</organism>
<proteinExistence type="predicted"/>
<accession>A0A7S4PHJ9</accession>
<dbReference type="EMBL" id="HBKN01045761">
    <property type="protein sequence ID" value="CAE2335375.1"/>
    <property type="molecule type" value="Transcribed_RNA"/>
</dbReference>
<feature type="chain" id="PRO_5031069795" evidence="1">
    <location>
        <begin position="30"/>
        <end position="426"/>
    </location>
</feature>
<name>A0A7S4PHJ9_GUITH</name>
<evidence type="ECO:0000313" key="2">
    <source>
        <dbReference type="EMBL" id="CAE2335375.1"/>
    </source>
</evidence>
<gene>
    <name evidence="2" type="ORF">GTHE00462_LOCUS35814</name>
</gene>
<feature type="signal peptide" evidence="1">
    <location>
        <begin position="1"/>
        <end position="29"/>
    </location>
</feature>
<sequence>MALREGVVLKGAMALFAMSLLVLLQVKRSIDTQAPRTQLVQQEENWDEGYLHDMIQQNQGQVGDQSKMDRINSLLTKAVTLMNGLKRQDRPQLNEAQQEGAAPEQPKEVVYVEQPKWELNEPSKERLRKYAMMEKQSELPACFKLNKFSDEEVALAKRRLEEATHNLALEYPNWSHDQLIGGKGQDGVWRYDRGPPYVQRLTMFSGPGVNSVGNGNLVRKILGLKLAFGGSCDLRSCQRGMQGNSYIGDFDGAQFRFFYRNACSTLVIPPLSNGAGPVLDDKGVYRLYRYLKEGYNTLVVCGGTSSILFINQNIASVDGGFELEPGWVDGPYEAQSAQRANTPFAALPVSLPGPETSVTGVQLSSLPPNAISYYEAEDVSVVFEIPMGQGRIIYLGYDYSEPIIPWVHTLTAATMFNDWDFKGPAP</sequence>
<dbReference type="AlphaFoldDB" id="A0A7S4PHJ9"/>
<keyword evidence="1" id="KW-0732">Signal</keyword>
<reference evidence="2" key="1">
    <citation type="submission" date="2021-01" db="EMBL/GenBank/DDBJ databases">
        <authorList>
            <person name="Corre E."/>
            <person name="Pelletier E."/>
            <person name="Niang G."/>
            <person name="Scheremetjew M."/>
            <person name="Finn R."/>
            <person name="Kale V."/>
            <person name="Holt S."/>
            <person name="Cochrane G."/>
            <person name="Meng A."/>
            <person name="Brown T."/>
            <person name="Cohen L."/>
        </authorList>
    </citation>
    <scope>NUCLEOTIDE SEQUENCE</scope>
    <source>
        <strain evidence="2">CCMP 2712</strain>
    </source>
</reference>